<dbReference type="InterPro" id="IPR010982">
    <property type="entry name" value="Lambda_DNA-bd_dom_sf"/>
</dbReference>
<dbReference type="NCBIfam" id="TIGR02607">
    <property type="entry name" value="antidote_HigA"/>
    <property type="match status" value="1"/>
</dbReference>
<dbReference type="EMBL" id="CP148753">
    <property type="protein sequence ID" value="WXR76992.1"/>
    <property type="molecule type" value="Genomic_DNA"/>
</dbReference>
<dbReference type="PANTHER" id="PTHR36924">
    <property type="entry name" value="ANTITOXIN HIGA-1"/>
    <property type="match status" value="1"/>
</dbReference>
<evidence type="ECO:0000313" key="3">
    <source>
        <dbReference type="Proteomes" id="UP001456224"/>
    </source>
</evidence>
<protein>
    <submittedName>
        <fullName evidence="2">HigA family addiction module antitoxin</fullName>
    </submittedName>
</protein>
<sequence length="96" mass="10349">MHNPPHPGEILREDVIVPLGLSVTEAADRLAMSRVALSRVLNCKAGISPDLAVRLEHAGASTAQAWMAMQANYDLWQALQHEQPPVRPLASPAGVH</sequence>
<dbReference type="InterPro" id="IPR001387">
    <property type="entry name" value="Cro/C1-type_HTH"/>
</dbReference>
<dbReference type="Proteomes" id="UP001456224">
    <property type="component" value="Chromosome"/>
</dbReference>
<accession>A0ABZ2S7M9</accession>
<keyword evidence="3" id="KW-1185">Reference proteome</keyword>
<evidence type="ECO:0000313" key="2">
    <source>
        <dbReference type="EMBL" id="WXR76992.1"/>
    </source>
</evidence>
<proteinExistence type="predicted"/>
<dbReference type="InterPro" id="IPR013430">
    <property type="entry name" value="Toxin_antidote_HigA"/>
</dbReference>
<gene>
    <name evidence="2" type="ORF">WHX56_27455</name>
</gene>
<dbReference type="CDD" id="cd00093">
    <property type="entry name" value="HTH_XRE"/>
    <property type="match status" value="1"/>
</dbReference>
<dbReference type="Gene3D" id="1.10.260.40">
    <property type="entry name" value="lambda repressor-like DNA-binding domains"/>
    <property type="match status" value="1"/>
</dbReference>
<organism evidence="2 3">
    <name type="scientific">Achromobacter veterisilvae</name>
    <dbReference type="NCBI Taxonomy" id="2069367"/>
    <lineage>
        <taxon>Bacteria</taxon>
        <taxon>Pseudomonadati</taxon>
        <taxon>Pseudomonadota</taxon>
        <taxon>Betaproteobacteria</taxon>
        <taxon>Burkholderiales</taxon>
        <taxon>Alcaligenaceae</taxon>
        <taxon>Achromobacter</taxon>
    </lineage>
</organism>
<name>A0ABZ2S7M9_9BURK</name>
<reference evidence="2 3" key="1">
    <citation type="submission" date="2024-03" db="EMBL/GenBank/DDBJ databases">
        <title>Reference genomes for the five species model microbial community.</title>
        <authorList>
            <person name="Padfield D."/>
        </authorList>
    </citation>
    <scope>NUCLEOTIDE SEQUENCE [LARGE SCALE GENOMIC DNA]</scope>
    <source>
        <strain evidence="2 3">AB1</strain>
    </source>
</reference>
<dbReference type="RefSeq" id="WP_338881846.1">
    <property type="nucleotide sequence ID" value="NZ_CP148753.1"/>
</dbReference>
<dbReference type="SUPFAM" id="SSF47413">
    <property type="entry name" value="lambda repressor-like DNA-binding domains"/>
    <property type="match status" value="1"/>
</dbReference>
<dbReference type="PANTHER" id="PTHR36924:SF1">
    <property type="entry name" value="ANTITOXIN HIGA-1"/>
    <property type="match status" value="1"/>
</dbReference>
<evidence type="ECO:0000256" key="1">
    <source>
        <dbReference type="ARBA" id="ARBA00023125"/>
    </source>
</evidence>
<keyword evidence="1" id="KW-0238">DNA-binding</keyword>